<accession>A0A9J6AYH0</accession>
<keyword evidence="3" id="KW-1185">Reference proteome</keyword>
<organism evidence="2 3">
    <name type="scientific">Solanum commersonii</name>
    <name type="common">Commerson's wild potato</name>
    <name type="synonym">Commerson's nightshade</name>
    <dbReference type="NCBI Taxonomy" id="4109"/>
    <lineage>
        <taxon>Eukaryota</taxon>
        <taxon>Viridiplantae</taxon>
        <taxon>Streptophyta</taxon>
        <taxon>Embryophyta</taxon>
        <taxon>Tracheophyta</taxon>
        <taxon>Spermatophyta</taxon>
        <taxon>Magnoliopsida</taxon>
        <taxon>eudicotyledons</taxon>
        <taxon>Gunneridae</taxon>
        <taxon>Pentapetalae</taxon>
        <taxon>asterids</taxon>
        <taxon>lamiids</taxon>
        <taxon>Solanales</taxon>
        <taxon>Solanaceae</taxon>
        <taxon>Solanoideae</taxon>
        <taxon>Solaneae</taxon>
        <taxon>Solanum</taxon>
    </lineage>
</organism>
<evidence type="ECO:0000313" key="3">
    <source>
        <dbReference type="Proteomes" id="UP000824120"/>
    </source>
</evidence>
<reference evidence="2 3" key="1">
    <citation type="submission" date="2020-09" db="EMBL/GenBank/DDBJ databases">
        <title>De no assembly of potato wild relative species, Solanum commersonii.</title>
        <authorList>
            <person name="Cho K."/>
        </authorList>
    </citation>
    <scope>NUCLEOTIDE SEQUENCE [LARGE SCALE GENOMIC DNA]</scope>
    <source>
        <strain evidence="2">LZ3.2</strain>
        <tissue evidence="2">Leaf</tissue>
    </source>
</reference>
<dbReference type="OrthoDB" id="1060491at2759"/>
<dbReference type="GO" id="GO:0003677">
    <property type="term" value="F:DNA binding"/>
    <property type="evidence" value="ECO:0007669"/>
    <property type="project" value="InterPro"/>
</dbReference>
<dbReference type="PANTHER" id="PTHR31541:SF63">
    <property type="entry name" value="TOSPOVIRUS RESISTANCE PROTEIN A"/>
    <property type="match status" value="1"/>
</dbReference>
<evidence type="ECO:0000256" key="1">
    <source>
        <dbReference type="SAM" id="MobiDB-lite"/>
    </source>
</evidence>
<protein>
    <submittedName>
        <fullName evidence="2">Uncharacterized protein</fullName>
    </submittedName>
</protein>
<gene>
    <name evidence="2" type="ORF">H5410_001166</name>
</gene>
<evidence type="ECO:0000313" key="2">
    <source>
        <dbReference type="EMBL" id="KAG5629449.1"/>
    </source>
</evidence>
<sequence>MDYLLVVTEVSYLKSMCGEEDNLIAEQDQEFCIKKEERITQNIRSILSSFSQVLHQEKPVLDFAVPRGKRSRPNAGPREVKALENNNSEEHRVVQVDNEERNIPIKCGWSAIAAKLVRPASVTVNNQESLKNRKKAADNSKNRGSSSSAPLPVNSKRSREVARALAVDRELSNSRI</sequence>
<dbReference type="InterPro" id="IPR005508">
    <property type="entry name" value="At2g31720-like"/>
</dbReference>
<dbReference type="Proteomes" id="UP000824120">
    <property type="component" value="Chromosome 1"/>
</dbReference>
<proteinExistence type="predicted"/>
<dbReference type="PANTHER" id="PTHR31541">
    <property type="entry name" value="B3 DOMAIN PLANT PROTEIN-RELATED"/>
    <property type="match status" value="1"/>
</dbReference>
<name>A0A9J6AYH0_SOLCO</name>
<dbReference type="EMBL" id="JACXVP010000001">
    <property type="protein sequence ID" value="KAG5629449.1"/>
    <property type="molecule type" value="Genomic_DNA"/>
</dbReference>
<dbReference type="AlphaFoldDB" id="A0A9J6AYH0"/>
<feature type="region of interest" description="Disordered" evidence="1">
    <location>
        <begin position="125"/>
        <end position="161"/>
    </location>
</feature>
<comment type="caution">
    <text evidence="2">The sequence shown here is derived from an EMBL/GenBank/DDBJ whole genome shotgun (WGS) entry which is preliminary data.</text>
</comment>